<name>A0A7C3Z6V1_9BACT</name>
<dbReference type="CDD" id="cd05271">
    <property type="entry name" value="NDUFA9_like_SDR_a"/>
    <property type="match status" value="1"/>
</dbReference>
<dbReference type="Pfam" id="PF13460">
    <property type="entry name" value="NAD_binding_10"/>
    <property type="match status" value="1"/>
</dbReference>
<reference evidence="2" key="1">
    <citation type="journal article" date="2020" name="mSystems">
        <title>Genome- and Community-Level Interaction Insights into Carbon Utilization and Element Cycling Functions of Hydrothermarchaeota in Hydrothermal Sediment.</title>
        <authorList>
            <person name="Zhou Z."/>
            <person name="Liu Y."/>
            <person name="Xu W."/>
            <person name="Pan J."/>
            <person name="Luo Z.H."/>
            <person name="Li M."/>
        </authorList>
    </citation>
    <scope>NUCLEOTIDE SEQUENCE [LARGE SCALE GENOMIC DNA]</scope>
    <source>
        <strain evidence="2">SpSt-897</strain>
    </source>
</reference>
<dbReference type="PANTHER" id="PTHR12126">
    <property type="entry name" value="NADH-UBIQUINONE OXIDOREDUCTASE 39 KDA SUBUNIT-RELATED"/>
    <property type="match status" value="1"/>
</dbReference>
<evidence type="ECO:0000313" key="2">
    <source>
        <dbReference type="EMBL" id="HGF32950.1"/>
    </source>
</evidence>
<dbReference type="FunFam" id="3.40.50.720:FF:000702">
    <property type="entry name" value="NADH dehydrogenase (Ubiquinone)"/>
    <property type="match status" value="1"/>
</dbReference>
<organism evidence="2">
    <name type="scientific">Desulfobacca acetoxidans</name>
    <dbReference type="NCBI Taxonomy" id="60893"/>
    <lineage>
        <taxon>Bacteria</taxon>
        <taxon>Pseudomonadati</taxon>
        <taxon>Thermodesulfobacteriota</taxon>
        <taxon>Desulfobaccia</taxon>
        <taxon>Desulfobaccales</taxon>
        <taxon>Desulfobaccaceae</taxon>
        <taxon>Desulfobacca</taxon>
    </lineage>
</organism>
<sequence length="306" mass="33873">MRVLITGATGFVGREVTKELVNRGHEVRALVRPRSEKKLKNLQRVQVFSGDCLSPQTLPPAMAGCDAVIHLVGIIREFPGRGVTFERVHVQATRNVVDAAKAAGVRRYLHMSALGARPEPADPYQVTNFRADEYVRGSGLVYTIFRPSIIYGPGDQSINLFIRQIQRLSFFPIIGDGRYQLQPVPVGTVARAFALALELPQTETRLYDVGGPDPLTFDEIIDTIAAVLGRRVKKIHQPVWCMNFAAKLCGRFRWFPLTPGQLRMLLEGSTCDPTAFYQDFGLRPISFQEGLSSYVGGSRKGTGQGL</sequence>
<dbReference type="EMBL" id="DTMF01000028">
    <property type="protein sequence ID" value="HGF32950.1"/>
    <property type="molecule type" value="Genomic_DNA"/>
</dbReference>
<evidence type="ECO:0000259" key="1">
    <source>
        <dbReference type="Pfam" id="PF13460"/>
    </source>
</evidence>
<dbReference type="Gene3D" id="3.40.50.720">
    <property type="entry name" value="NAD(P)-binding Rossmann-like Domain"/>
    <property type="match status" value="1"/>
</dbReference>
<comment type="caution">
    <text evidence="2">The sequence shown here is derived from an EMBL/GenBank/DDBJ whole genome shotgun (WGS) entry which is preliminary data.</text>
</comment>
<dbReference type="PANTHER" id="PTHR12126:SF11">
    <property type="entry name" value="NADH DEHYDROGENASE [UBIQUINONE] 1 ALPHA SUBCOMPLEX SUBUNIT 9, MITOCHONDRIAL"/>
    <property type="match status" value="1"/>
</dbReference>
<dbReference type="GO" id="GO:0044877">
    <property type="term" value="F:protein-containing complex binding"/>
    <property type="evidence" value="ECO:0007669"/>
    <property type="project" value="TreeGrafter"/>
</dbReference>
<proteinExistence type="predicted"/>
<dbReference type="SUPFAM" id="SSF51735">
    <property type="entry name" value="NAD(P)-binding Rossmann-fold domains"/>
    <property type="match status" value="1"/>
</dbReference>
<dbReference type="InterPro" id="IPR036291">
    <property type="entry name" value="NAD(P)-bd_dom_sf"/>
</dbReference>
<dbReference type="InterPro" id="IPR051207">
    <property type="entry name" value="ComplexI_NDUFA9_subunit"/>
</dbReference>
<dbReference type="AlphaFoldDB" id="A0A7C3Z6V1"/>
<dbReference type="InterPro" id="IPR016040">
    <property type="entry name" value="NAD(P)-bd_dom"/>
</dbReference>
<accession>A0A7C3Z6V1</accession>
<protein>
    <submittedName>
        <fullName evidence="2">Complex I NDUFA9 subunit family protein</fullName>
    </submittedName>
</protein>
<gene>
    <name evidence="2" type="ORF">ENW96_00985</name>
</gene>
<feature type="domain" description="NAD(P)-binding" evidence="1">
    <location>
        <begin position="7"/>
        <end position="150"/>
    </location>
</feature>